<keyword evidence="2" id="KW-1185">Reference proteome</keyword>
<evidence type="ECO:0000313" key="1">
    <source>
        <dbReference type="EMBL" id="ANZ46384.1"/>
    </source>
</evidence>
<dbReference type="OrthoDB" id="9892412at2"/>
<reference evidence="1" key="1">
    <citation type="submission" date="2016-08" db="EMBL/GenBank/DDBJ databases">
        <title>Complete genome of Cloacibacillus porcorum.</title>
        <authorList>
            <person name="Looft T."/>
            <person name="Bayles D.O."/>
            <person name="Alt D.P."/>
        </authorList>
    </citation>
    <scope>NUCLEOTIDE SEQUENCE [LARGE SCALE GENOMIC DNA]</scope>
    <source>
        <strain evidence="1">CL-84</strain>
    </source>
</reference>
<dbReference type="EMBL" id="CP016757">
    <property type="protein sequence ID" value="ANZ46384.1"/>
    <property type="molecule type" value="Genomic_DNA"/>
</dbReference>
<name>A0A1B2I8R2_9BACT</name>
<accession>A0A1B2I8R2</accession>
<dbReference type="AlphaFoldDB" id="A0A1B2I8R2"/>
<organism evidence="1 2">
    <name type="scientific">Cloacibacillus porcorum</name>
    <dbReference type="NCBI Taxonomy" id="1197717"/>
    <lineage>
        <taxon>Bacteria</taxon>
        <taxon>Thermotogati</taxon>
        <taxon>Synergistota</taxon>
        <taxon>Synergistia</taxon>
        <taxon>Synergistales</taxon>
        <taxon>Synergistaceae</taxon>
        <taxon>Cloacibacillus</taxon>
    </lineage>
</organism>
<proteinExistence type="predicted"/>
<dbReference type="RefSeq" id="WP_066748422.1">
    <property type="nucleotide sequence ID" value="NZ_CP016757.1"/>
</dbReference>
<sequence>MNESPRERVWVVTRIDEGRVTEADVFDNGSDAENFAGEMSVDTDNLTGLFQVLESSLHSRSLEKDISVPKPLERLVGALYNDLALGGDTGKAAKYIAAHKPELIEEADRAAREHLIDILKEKGLLV</sequence>
<protein>
    <submittedName>
        <fullName evidence="1">Uncharacterized protein</fullName>
    </submittedName>
</protein>
<dbReference type="KEGG" id="cpor:BED41_15505"/>
<dbReference type="GeneID" id="83059253"/>
<gene>
    <name evidence="1" type="ORF">BED41_15505</name>
</gene>
<dbReference type="Proteomes" id="UP000093044">
    <property type="component" value="Chromosome"/>
</dbReference>
<evidence type="ECO:0000313" key="2">
    <source>
        <dbReference type="Proteomes" id="UP000093044"/>
    </source>
</evidence>